<evidence type="ECO:0000256" key="6">
    <source>
        <dbReference type="ARBA" id="ARBA00023237"/>
    </source>
</evidence>
<protein>
    <submittedName>
        <fullName evidence="9">TonB-dependent receptor</fullName>
    </submittedName>
</protein>
<dbReference type="SUPFAM" id="SSF49464">
    <property type="entry name" value="Carboxypeptidase regulatory domain-like"/>
    <property type="match status" value="1"/>
</dbReference>
<keyword evidence="3 7" id="KW-1134">Transmembrane beta strand</keyword>
<dbReference type="RefSeq" id="WP_282593068.1">
    <property type="nucleotide sequence ID" value="NZ_JAPAAF010000038.1"/>
</dbReference>
<dbReference type="InterPro" id="IPR023997">
    <property type="entry name" value="TonB-dep_OMP_SusC/RagA_CS"/>
</dbReference>
<dbReference type="EMBL" id="JAPAAF010000038">
    <property type="protein sequence ID" value="MCW0484475.1"/>
    <property type="molecule type" value="Genomic_DNA"/>
</dbReference>
<dbReference type="InterPro" id="IPR037066">
    <property type="entry name" value="Plug_dom_sf"/>
</dbReference>
<keyword evidence="6 7" id="KW-0998">Cell outer membrane</keyword>
<organism evidence="9 10">
    <name type="scientific">Gaoshiqia sediminis</name>
    <dbReference type="NCBI Taxonomy" id="2986998"/>
    <lineage>
        <taxon>Bacteria</taxon>
        <taxon>Pseudomonadati</taxon>
        <taxon>Bacteroidota</taxon>
        <taxon>Bacteroidia</taxon>
        <taxon>Marinilabiliales</taxon>
        <taxon>Prolixibacteraceae</taxon>
        <taxon>Gaoshiqia</taxon>
    </lineage>
</organism>
<dbReference type="PROSITE" id="PS52016">
    <property type="entry name" value="TONB_DEPENDENT_REC_3"/>
    <property type="match status" value="1"/>
</dbReference>
<dbReference type="Pfam" id="PF13715">
    <property type="entry name" value="CarbopepD_reg_2"/>
    <property type="match status" value="1"/>
</dbReference>
<evidence type="ECO:0000256" key="4">
    <source>
        <dbReference type="ARBA" id="ARBA00022692"/>
    </source>
</evidence>
<evidence type="ECO:0000256" key="2">
    <source>
        <dbReference type="ARBA" id="ARBA00022448"/>
    </source>
</evidence>
<keyword evidence="10" id="KW-1185">Reference proteome</keyword>
<keyword evidence="9" id="KW-0675">Receptor</keyword>
<dbReference type="AlphaFoldDB" id="A0AA42CB47"/>
<gene>
    <name evidence="9" type="ORF">N2K84_17185</name>
</gene>
<dbReference type="Gene3D" id="2.40.170.20">
    <property type="entry name" value="TonB-dependent receptor, beta-barrel domain"/>
    <property type="match status" value="1"/>
</dbReference>
<dbReference type="InterPro" id="IPR012910">
    <property type="entry name" value="Plug_dom"/>
</dbReference>
<dbReference type="SUPFAM" id="SSF56935">
    <property type="entry name" value="Porins"/>
    <property type="match status" value="1"/>
</dbReference>
<keyword evidence="4 7" id="KW-0812">Transmembrane</keyword>
<accession>A0AA42CB47</accession>
<dbReference type="Pfam" id="PF07715">
    <property type="entry name" value="Plug"/>
    <property type="match status" value="1"/>
</dbReference>
<comment type="similarity">
    <text evidence="7">Belongs to the TonB-dependent receptor family.</text>
</comment>
<evidence type="ECO:0000256" key="1">
    <source>
        <dbReference type="ARBA" id="ARBA00004571"/>
    </source>
</evidence>
<dbReference type="InterPro" id="IPR036942">
    <property type="entry name" value="Beta-barrel_TonB_sf"/>
</dbReference>
<evidence type="ECO:0000256" key="3">
    <source>
        <dbReference type="ARBA" id="ARBA00022452"/>
    </source>
</evidence>
<feature type="domain" description="TonB-dependent receptor plug" evidence="8">
    <location>
        <begin position="128"/>
        <end position="243"/>
    </location>
</feature>
<dbReference type="Proteomes" id="UP001163821">
    <property type="component" value="Unassembled WGS sequence"/>
</dbReference>
<reference evidence="9" key="1">
    <citation type="submission" date="2022-10" db="EMBL/GenBank/DDBJ databases">
        <title>Gaoshiqiia sediminis gen. nov., sp. nov., isolated from coastal sediment.</title>
        <authorList>
            <person name="Yu W.X."/>
            <person name="Mu D.S."/>
            <person name="Du J.Z."/>
            <person name="Liang Y.Q."/>
        </authorList>
    </citation>
    <scope>NUCLEOTIDE SEQUENCE</scope>
    <source>
        <strain evidence="9">A06</strain>
    </source>
</reference>
<evidence type="ECO:0000259" key="8">
    <source>
        <dbReference type="Pfam" id="PF07715"/>
    </source>
</evidence>
<proteinExistence type="inferred from homology"/>
<dbReference type="Gene3D" id="2.60.40.1120">
    <property type="entry name" value="Carboxypeptidase-like, regulatory domain"/>
    <property type="match status" value="1"/>
</dbReference>
<dbReference type="Gene3D" id="2.170.130.10">
    <property type="entry name" value="TonB-dependent receptor, plug domain"/>
    <property type="match status" value="1"/>
</dbReference>
<evidence type="ECO:0000313" key="9">
    <source>
        <dbReference type="EMBL" id="MCW0484475.1"/>
    </source>
</evidence>
<dbReference type="InterPro" id="IPR039426">
    <property type="entry name" value="TonB-dep_rcpt-like"/>
</dbReference>
<name>A0AA42CB47_9BACT</name>
<evidence type="ECO:0000256" key="7">
    <source>
        <dbReference type="PROSITE-ProRule" id="PRU01360"/>
    </source>
</evidence>
<dbReference type="NCBIfam" id="TIGR04057">
    <property type="entry name" value="SusC_RagA_signa"/>
    <property type="match status" value="1"/>
</dbReference>
<keyword evidence="5 7" id="KW-0472">Membrane</keyword>
<evidence type="ECO:0000313" key="10">
    <source>
        <dbReference type="Proteomes" id="UP001163821"/>
    </source>
</evidence>
<evidence type="ECO:0000256" key="5">
    <source>
        <dbReference type="ARBA" id="ARBA00023136"/>
    </source>
</evidence>
<comment type="subcellular location">
    <subcellularLocation>
        <location evidence="1 7">Cell outer membrane</location>
        <topology evidence="1 7">Multi-pass membrane protein</topology>
    </subcellularLocation>
</comment>
<keyword evidence="2 7" id="KW-0813">Transport</keyword>
<dbReference type="InterPro" id="IPR023996">
    <property type="entry name" value="TonB-dep_OMP_SusC/RagA"/>
</dbReference>
<dbReference type="InterPro" id="IPR008969">
    <property type="entry name" value="CarboxyPept-like_regulatory"/>
</dbReference>
<dbReference type="GO" id="GO:0009279">
    <property type="term" value="C:cell outer membrane"/>
    <property type="evidence" value="ECO:0007669"/>
    <property type="project" value="UniProtKB-SubCell"/>
</dbReference>
<comment type="caution">
    <text evidence="9">The sequence shown here is derived from an EMBL/GenBank/DDBJ whole genome shotgun (WGS) entry which is preliminary data.</text>
</comment>
<dbReference type="NCBIfam" id="TIGR04056">
    <property type="entry name" value="OMP_RagA_SusC"/>
    <property type="match status" value="1"/>
</dbReference>
<sequence length="1064" mass="115815">MKLKSRIRIKWLHGGLRCLLAIVLMNFIVLPGYGQKVPISGTVKSGSDGSSLIGVTIRLKGTATGTVTNAQGTYSLEAENGQTLVFSYIGFESQEVEIGEKKVINVTLMEDTKSVDEVVVIGYGSVKRKDVTGSVSSVKAEDISRSQPVTVEQSLQGRIPGMVVMQSSGQPGGGVSVQIRGVTGFGGTGPLYVLDGVELQGIASIGGGTNPLAGINPSDIESVDVLKDASATAIYGAKGTDGVIIITTKRGRIAPPKISYEFTTGIQQLTKKLPVMNLREFATFVNERNAGIGWGFDTRPELANPEYLGEGTDWQDELFRNAPTSTHTLTVSGGDTRTQYLLSGAYQNEEGIALGSKFERLSFRLNLDNKTTEWLKIGTNLQLVNIDENINSTTSSVIRAALEQTPNIAVQNADGSWGGSASTVGWVQRLVNPYAIAKINTDKANRKQVFGSLYAEVTFAKGLVLRNEASGNFTIATHDVFRPTYTMGNLVRLTNDGSSQFNQGMYTSLKNYLTYSHLFANKYSLTAMAGHESSLDKSEMLSAERSNFASNNVTVVSGGDPTTAKNAGTKGHNSNEAYFGRLNLGINDKYLLTGNIREDGASIYAEDNRWILSYSGALAWKINNEGFLKGAKGVNELKLRLGYGLTNRQAGRAYAYTSTLATVPTGVSTISQLTQNMASPDLEWEQTKSSNIGLDGTFFNWRLNFSVDFYLKETDGLAMQTSLPMYSGTAVGWSPGKLDAPWVNVGSMENKGFDFRISSTNIKGRNFTWKTDLTVSRNFNKVLKLNADGAPIMGQYSKTVVGRSIGDFYGYIVEGVFANAVDVFGDEAKGIEPHARPVKNDEILDFANASGSIWYGDLMFKDINGDGAIDENDQTYLGSPIPKVQLGLNNAFTYKNFDLNVFFNASIGNKVFNQLRVTAENPISSYGYFRSLSNYARLALIDPEGSDTDPYNVIVTNPDTDIPGVRNDQTNGNLRFSDKFIEDGSFVRCKNISLGYTFSENLLRRLSIHSLRVYANVTNAFIITKYSGMDPEVGSWDPINAGIDNGYYPQARRFTFGLNVTLSK</sequence>